<feature type="transmembrane region" description="Helical" evidence="10">
    <location>
        <begin position="516"/>
        <end position="537"/>
    </location>
</feature>
<dbReference type="Pfam" id="PF00122">
    <property type="entry name" value="E1-E2_ATPase"/>
    <property type="match status" value="1"/>
</dbReference>
<feature type="transmembrane region" description="Helical" evidence="10">
    <location>
        <begin position="211"/>
        <end position="232"/>
    </location>
</feature>
<dbReference type="AlphaFoldDB" id="A0A1G7CYJ4"/>
<evidence type="ECO:0000259" key="12">
    <source>
        <dbReference type="Pfam" id="PF01814"/>
    </source>
</evidence>
<evidence type="ECO:0000256" key="4">
    <source>
        <dbReference type="ARBA" id="ARBA00022723"/>
    </source>
</evidence>
<keyword evidence="5" id="KW-1278">Translocase</keyword>
<comment type="subcellular location">
    <subcellularLocation>
        <location evidence="10">Cell membrane</location>
    </subcellularLocation>
    <subcellularLocation>
        <location evidence="1">Membrane</location>
    </subcellularLocation>
</comment>
<evidence type="ECO:0000259" key="11">
    <source>
        <dbReference type="Pfam" id="PF00122"/>
    </source>
</evidence>
<dbReference type="InterPro" id="IPR027256">
    <property type="entry name" value="P-typ_ATPase_IB"/>
</dbReference>
<dbReference type="InterPro" id="IPR036412">
    <property type="entry name" value="HAD-like_sf"/>
</dbReference>
<dbReference type="InterPro" id="IPR051014">
    <property type="entry name" value="Cation_Transport_ATPase_IB"/>
</dbReference>
<dbReference type="InterPro" id="IPR059000">
    <property type="entry name" value="ATPase_P-type_domA"/>
</dbReference>
<dbReference type="GO" id="GO:0015086">
    <property type="term" value="F:cadmium ion transmembrane transporter activity"/>
    <property type="evidence" value="ECO:0007669"/>
    <property type="project" value="TreeGrafter"/>
</dbReference>
<dbReference type="InterPro" id="IPR018303">
    <property type="entry name" value="ATPase_P-typ_P_site"/>
</dbReference>
<keyword evidence="14" id="KW-1185">Reference proteome</keyword>
<keyword evidence="7 10" id="KW-0472">Membrane</keyword>
<dbReference type="InterPro" id="IPR023214">
    <property type="entry name" value="HAD_sf"/>
</dbReference>
<dbReference type="Gene3D" id="3.40.1110.10">
    <property type="entry name" value="Calcium-transporting ATPase, cytoplasmic domain N"/>
    <property type="match status" value="1"/>
</dbReference>
<comment type="similarity">
    <text evidence="2 10">Belongs to the cation transport ATPase (P-type) (TC 3.A.3) family. Type IB subfamily.</text>
</comment>
<dbReference type="GO" id="GO:0005886">
    <property type="term" value="C:plasma membrane"/>
    <property type="evidence" value="ECO:0007669"/>
    <property type="project" value="UniProtKB-SubCell"/>
</dbReference>
<dbReference type="SUPFAM" id="SSF56784">
    <property type="entry name" value="HAD-like"/>
    <property type="match status" value="1"/>
</dbReference>
<dbReference type="InterPro" id="IPR023298">
    <property type="entry name" value="ATPase_P-typ_TM_dom_sf"/>
</dbReference>
<dbReference type="STRING" id="416944.SAMN05421548_14918"/>
<evidence type="ECO:0000256" key="10">
    <source>
        <dbReference type="RuleBase" id="RU362081"/>
    </source>
</evidence>
<accession>A0A1G7CYJ4</accession>
<dbReference type="GO" id="GO:0046872">
    <property type="term" value="F:metal ion binding"/>
    <property type="evidence" value="ECO:0007669"/>
    <property type="project" value="UniProtKB-KW"/>
</dbReference>
<dbReference type="GO" id="GO:0005524">
    <property type="term" value="F:ATP binding"/>
    <property type="evidence" value="ECO:0007669"/>
    <property type="project" value="UniProtKB-UniRule"/>
</dbReference>
<keyword evidence="3 10" id="KW-0812">Transmembrane</keyword>
<keyword evidence="10" id="KW-1003">Cell membrane</keyword>
<name>A0A1G7CYJ4_9BURK</name>
<feature type="domain" description="P-type ATPase A" evidence="11">
    <location>
        <begin position="71"/>
        <end position="170"/>
    </location>
</feature>
<evidence type="ECO:0000256" key="8">
    <source>
        <dbReference type="ARBA" id="ARBA00039097"/>
    </source>
</evidence>
<dbReference type="Pfam" id="PF00702">
    <property type="entry name" value="Hydrolase"/>
    <property type="match status" value="1"/>
</dbReference>
<dbReference type="PANTHER" id="PTHR48085">
    <property type="entry name" value="CADMIUM/ZINC-TRANSPORTING ATPASE HMA2-RELATED"/>
    <property type="match status" value="1"/>
</dbReference>
<dbReference type="NCBIfam" id="TIGR01525">
    <property type="entry name" value="ATPase-IB_hvy"/>
    <property type="match status" value="1"/>
</dbReference>
<dbReference type="SFLD" id="SFLDS00003">
    <property type="entry name" value="Haloacid_Dehalogenase"/>
    <property type="match status" value="1"/>
</dbReference>
<dbReference type="SFLD" id="SFLDF00027">
    <property type="entry name" value="p-type_atpase"/>
    <property type="match status" value="1"/>
</dbReference>
<evidence type="ECO:0000256" key="3">
    <source>
        <dbReference type="ARBA" id="ARBA00022692"/>
    </source>
</evidence>
<evidence type="ECO:0000256" key="1">
    <source>
        <dbReference type="ARBA" id="ARBA00004370"/>
    </source>
</evidence>
<dbReference type="Gene3D" id="3.40.50.1000">
    <property type="entry name" value="HAD superfamily/HAD-like"/>
    <property type="match status" value="1"/>
</dbReference>
<dbReference type="Gene3D" id="2.70.150.10">
    <property type="entry name" value="Calcium-transporting ATPase, cytoplasmic transduction domain A"/>
    <property type="match status" value="1"/>
</dbReference>
<reference evidence="14" key="1">
    <citation type="submission" date="2016-09" db="EMBL/GenBank/DDBJ databases">
        <authorList>
            <person name="Varghese N."/>
            <person name="Submissions S."/>
        </authorList>
    </citation>
    <scope>NUCLEOTIDE SEQUENCE [LARGE SCALE GENOMIC DNA]</scope>
    <source>
        <strain evidence="14">TNe-862</strain>
    </source>
</reference>
<dbReference type="InterPro" id="IPR001757">
    <property type="entry name" value="P_typ_ATPase"/>
</dbReference>
<keyword evidence="6 10" id="KW-1133">Transmembrane helix</keyword>
<proteinExistence type="inferred from homology"/>
<keyword evidence="10" id="KW-0547">Nucleotide-binding</keyword>
<dbReference type="PRINTS" id="PR00119">
    <property type="entry name" value="CATATPASE"/>
</dbReference>
<gene>
    <name evidence="13" type="ORF">SAMN05421548_14918</name>
</gene>
<sequence length="718" mass="75742">MLAALTASILAALRRREAGIDILAALAIVFALLLNEWLTAAVIALMLASGRTLEDYARARARSEMTALLSHAPREAIRLDAGGWISTPLDRVAAGDSLLVRHGEVIPVDGTLTSAAELDESTLTGESRCRACSPGEVVRSGAVNAGSPLEMVASASAADSTFSGIVRLVESAQRARSPAARLADRYALGFVGCTLLVAAGTWMASGEAMRALAVLVVATPCPLILAVPVAIVSGMSRCARRGVLIKDGAALEQLAVARTLFFDKTGTLTAGHARLVAIETGPAEIPERVLRLAASLAQASGHVISDALTCEAHARQLPLSAPQGVRETPGAGVVGIVDGHTVAIGSFDFVTATAPAAPWSERLVRRVAYEGASAVYVSKDGVMIGAIQMADRIRADTPRALRLLRREGVTRIEMLTGDRADVAETVGAILQVDAVHAGQTPADKLAAIQKARHDGPVMMVGDGVNDAPALATADVGIAMGAQGAAASSEAADVVLLVDRLDRLAEARRVAQRSRRIAIESVYMGMGLSLAAMGFAAIGALPPLAGAVLQEFIDIAAIANALRALRLPSTGPRSILSHDDADQFKREHAQLEPVIEQIRQLADEMPGLPATAVKFRLADLGERLTRQLIPHEKHDDRHVYPRLAPLLGGDDPLASMSAAHREIFHITRTLNHMANDMPAGGPDADWLREIQRILYGLYAIVRLHCEQEEELFHTLGDSA</sequence>
<dbReference type="Proteomes" id="UP000198908">
    <property type="component" value="Unassembled WGS sequence"/>
</dbReference>
<dbReference type="SUPFAM" id="SSF81665">
    <property type="entry name" value="Calcium ATPase, transmembrane domain M"/>
    <property type="match status" value="1"/>
</dbReference>
<keyword evidence="10" id="KW-0067">ATP-binding</keyword>
<dbReference type="PROSITE" id="PS00154">
    <property type="entry name" value="ATPASE_E1_E2"/>
    <property type="match status" value="1"/>
</dbReference>
<dbReference type="RefSeq" id="WP_245747106.1">
    <property type="nucleotide sequence ID" value="NZ_FMYQ01000049.1"/>
</dbReference>
<keyword evidence="4 10" id="KW-0479">Metal-binding</keyword>
<dbReference type="Gene3D" id="1.20.120.520">
    <property type="entry name" value="nmb1532 protein domain like"/>
    <property type="match status" value="1"/>
</dbReference>
<dbReference type="InterPro" id="IPR012312">
    <property type="entry name" value="Hemerythrin-like"/>
</dbReference>
<dbReference type="PRINTS" id="PR00943">
    <property type="entry name" value="CUATPASE"/>
</dbReference>
<dbReference type="GO" id="GO:0016463">
    <property type="term" value="F:P-type zinc transporter activity"/>
    <property type="evidence" value="ECO:0007669"/>
    <property type="project" value="UniProtKB-EC"/>
</dbReference>
<dbReference type="SUPFAM" id="SSF81653">
    <property type="entry name" value="Calcium ATPase, transduction domain A"/>
    <property type="match status" value="1"/>
</dbReference>
<dbReference type="EC" id="7.2.2.12" evidence="8"/>
<evidence type="ECO:0000313" key="13">
    <source>
        <dbReference type="EMBL" id="SDE44303.1"/>
    </source>
</evidence>
<dbReference type="NCBIfam" id="TIGR01494">
    <property type="entry name" value="ATPase_P-type"/>
    <property type="match status" value="2"/>
</dbReference>
<dbReference type="InterPro" id="IPR044492">
    <property type="entry name" value="P_typ_ATPase_HD_dom"/>
</dbReference>
<feature type="transmembrane region" description="Helical" evidence="10">
    <location>
        <begin position="28"/>
        <end position="48"/>
    </location>
</feature>
<feature type="transmembrane region" description="Helical" evidence="10">
    <location>
        <begin position="186"/>
        <end position="205"/>
    </location>
</feature>
<dbReference type="EMBL" id="FMYQ01000049">
    <property type="protein sequence ID" value="SDE44303.1"/>
    <property type="molecule type" value="Genomic_DNA"/>
</dbReference>
<protein>
    <recommendedName>
        <fullName evidence="8">P-type Zn(2+) transporter</fullName>
        <ecNumber evidence="8">7.2.2.12</ecNumber>
    </recommendedName>
</protein>
<evidence type="ECO:0000256" key="9">
    <source>
        <dbReference type="ARBA" id="ARBA00047308"/>
    </source>
</evidence>
<evidence type="ECO:0000256" key="6">
    <source>
        <dbReference type="ARBA" id="ARBA00022989"/>
    </source>
</evidence>
<evidence type="ECO:0000256" key="2">
    <source>
        <dbReference type="ARBA" id="ARBA00006024"/>
    </source>
</evidence>
<dbReference type="SFLD" id="SFLDG00002">
    <property type="entry name" value="C1.7:_P-type_atpase_like"/>
    <property type="match status" value="1"/>
</dbReference>
<comment type="catalytic activity">
    <reaction evidence="9">
        <text>Zn(2+)(in) + ATP + H2O = Zn(2+)(out) + ADP + phosphate + H(+)</text>
        <dbReference type="Rhea" id="RHEA:20621"/>
        <dbReference type="ChEBI" id="CHEBI:15377"/>
        <dbReference type="ChEBI" id="CHEBI:15378"/>
        <dbReference type="ChEBI" id="CHEBI:29105"/>
        <dbReference type="ChEBI" id="CHEBI:30616"/>
        <dbReference type="ChEBI" id="CHEBI:43474"/>
        <dbReference type="ChEBI" id="CHEBI:456216"/>
        <dbReference type="EC" id="7.2.2.12"/>
    </reaction>
</comment>
<evidence type="ECO:0000256" key="5">
    <source>
        <dbReference type="ARBA" id="ARBA00022967"/>
    </source>
</evidence>
<organism evidence="13 14">
    <name type="scientific">Paraburkholderia lycopersici</name>
    <dbReference type="NCBI Taxonomy" id="416944"/>
    <lineage>
        <taxon>Bacteria</taxon>
        <taxon>Pseudomonadati</taxon>
        <taxon>Pseudomonadota</taxon>
        <taxon>Betaproteobacteria</taxon>
        <taxon>Burkholderiales</taxon>
        <taxon>Burkholderiaceae</taxon>
        <taxon>Paraburkholderia</taxon>
    </lineage>
</organism>
<dbReference type="InterPro" id="IPR023299">
    <property type="entry name" value="ATPase_P-typ_cyto_dom_N"/>
</dbReference>
<dbReference type="GO" id="GO:0016887">
    <property type="term" value="F:ATP hydrolysis activity"/>
    <property type="evidence" value="ECO:0007669"/>
    <property type="project" value="InterPro"/>
</dbReference>
<dbReference type="InterPro" id="IPR008250">
    <property type="entry name" value="ATPase_P-typ_transduc_dom_A_sf"/>
</dbReference>
<evidence type="ECO:0000256" key="7">
    <source>
        <dbReference type="ARBA" id="ARBA00023136"/>
    </source>
</evidence>
<dbReference type="PANTHER" id="PTHR48085:SF5">
    <property type="entry name" value="CADMIUM_ZINC-TRANSPORTING ATPASE HMA4-RELATED"/>
    <property type="match status" value="1"/>
</dbReference>
<evidence type="ECO:0000313" key="14">
    <source>
        <dbReference type="Proteomes" id="UP000198908"/>
    </source>
</evidence>
<dbReference type="Pfam" id="PF01814">
    <property type="entry name" value="Hemerythrin"/>
    <property type="match status" value="1"/>
</dbReference>
<feature type="domain" description="Hemerythrin-like" evidence="12">
    <location>
        <begin position="580"/>
        <end position="712"/>
    </location>
</feature>